<keyword evidence="3" id="KW-1185">Reference proteome</keyword>
<sequence length="119" mass="12835">MGKYLPDVYGSSSDIKARHSRFTAVILPASVQLLIDITAIAEDAGRQVELQISNGFLEGHEHTELCYSEELIPWESMVRLRLSAARAAMTAAVVYVVTLTGTSTVLAAVVADATVDKLK</sequence>
<evidence type="ECO:0000313" key="2">
    <source>
        <dbReference type="EMBL" id="KAG5176160.1"/>
    </source>
</evidence>
<protein>
    <submittedName>
        <fullName evidence="2">Uncharacterized protein</fullName>
    </submittedName>
</protein>
<keyword evidence="1" id="KW-1133">Transmembrane helix</keyword>
<dbReference type="AlphaFoldDB" id="A0A835YJ77"/>
<gene>
    <name evidence="2" type="ORF">JKP88DRAFT_282991</name>
</gene>
<reference evidence="2" key="1">
    <citation type="submission" date="2021-02" db="EMBL/GenBank/DDBJ databases">
        <title>First Annotated Genome of the Yellow-green Alga Tribonema minus.</title>
        <authorList>
            <person name="Mahan K.M."/>
        </authorList>
    </citation>
    <scope>NUCLEOTIDE SEQUENCE</scope>
    <source>
        <strain evidence="2">UTEX B ZZ1240</strain>
    </source>
</reference>
<dbReference type="EMBL" id="JAFCMP010000540">
    <property type="protein sequence ID" value="KAG5176160.1"/>
    <property type="molecule type" value="Genomic_DNA"/>
</dbReference>
<accession>A0A835YJ77</accession>
<keyword evidence="1" id="KW-0812">Transmembrane</keyword>
<keyword evidence="1" id="KW-0472">Membrane</keyword>
<proteinExistence type="predicted"/>
<evidence type="ECO:0000313" key="3">
    <source>
        <dbReference type="Proteomes" id="UP000664859"/>
    </source>
</evidence>
<dbReference type="Proteomes" id="UP000664859">
    <property type="component" value="Unassembled WGS sequence"/>
</dbReference>
<feature type="transmembrane region" description="Helical" evidence="1">
    <location>
        <begin position="87"/>
        <end position="111"/>
    </location>
</feature>
<evidence type="ECO:0000256" key="1">
    <source>
        <dbReference type="SAM" id="Phobius"/>
    </source>
</evidence>
<comment type="caution">
    <text evidence="2">The sequence shown here is derived from an EMBL/GenBank/DDBJ whole genome shotgun (WGS) entry which is preliminary data.</text>
</comment>
<organism evidence="2 3">
    <name type="scientific">Tribonema minus</name>
    <dbReference type="NCBI Taxonomy" id="303371"/>
    <lineage>
        <taxon>Eukaryota</taxon>
        <taxon>Sar</taxon>
        <taxon>Stramenopiles</taxon>
        <taxon>Ochrophyta</taxon>
        <taxon>PX clade</taxon>
        <taxon>Xanthophyceae</taxon>
        <taxon>Tribonematales</taxon>
        <taxon>Tribonemataceae</taxon>
        <taxon>Tribonema</taxon>
    </lineage>
</organism>
<name>A0A835YJ77_9STRA</name>